<protein>
    <submittedName>
        <fullName evidence="15">Cytochrome b</fullName>
    </submittedName>
</protein>
<evidence type="ECO:0000256" key="10">
    <source>
        <dbReference type="ARBA" id="ARBA00023004"/>
    </source>
</evidence>
<dbReference type="EMBL" id="JAWJEJ010000001">
    <property type="protein sequence ID" value="MDV3457811.1"/>
    <property type="molecule type" value="Genomic_DNA"/>
</dbReference>
<feature type="transmembrane region" description="Helical" evidence="13">
    <location>
        <begin position="45"/>
        <end position="63"/>
    </location>
</feature>
<proteinExistence type="inferred from homology"/>
<keyword evidence="6 13" id="KW-0812">Transmembrane</keyword>
<organism evidence="15 16">
    <name type="scientific">Sphingomonas agrestis</name>
    <dbReference type="NCBI Taxonomy" id="3080540"/>
    <lineage>
        <taxon>Bacteria</taxon>
        <taxon>Pseudomonadati</taxon>
        <taxon>Pseudomonadota</taxon>
        <taxon>Alphaproteobacteria</taxon>
        <taxon>Sphingomonadales</taxon>
        <taxon>Sphingomonadaceae</taxon>
        <taxon>Sphingomonas</taxon>
    </lineage>
</organism>
<dbReference type="InterPro" id="IPR052168">
    <property type="entry name" value="Cytochrome_b561_oxidase"/>
</dbReference>
<dbReference type="SUPFAM" id="SSF81342">
    <property type="entry name" value="Transmembrane di-heme cytochromes"/>
    <property type="match status" value="1"/>
</dbReference>
<name>A0ABU3Y8W8_9SPHN</name>
<evidence type="ECO:0000313" key="15">
    <source>
        <dbReference type="EMBL" id="MDV3457811.1"/>
    </source>
</evidence>
<evidence type="ECO:0000256" key="2">
    <source>
        <dbReference type="ARBA" id="ARBA00004651"/>
    </source>
</evidence>
<dbReference type="Pfam" id="PF01292">
    <property type="entry name" value="Ni_hydr_CYTB"/>
    <property type="match status" value="1"/>
</dbReference>
<evidence type="ECO:0000256" key="6">
    <source>
        <dbReference type="ARBA" id="ARBA00022692"/>
    </source>
</evidence>
<evidence type="ECO:0000259" key="14">
    <source>
        <dbReference type="Pfam" id="PF01292"/>
    </source>
</evidence>
<feature type="transmembrane region" description="Helical" evidence="13">
    <location>
        <begin position="145"/>
        <end position="162"/>
    </location>
</feature>
<evidence type="ECO:0000313" key="16">
    <source>
        <dbReference type="Proteomes" id="UP001273531"/>
    </source>
</evidence>
<dbReference type="RefSeq" id="WP_317226939.1">
    <property type="nucleotide sequence ID" value="NZ_JAWJEJ010000001.1"/>
</dbReference>
<dbReference type="Proteomes" id="UP001273531">
    <property type="component" value="Unassembled WGS sequence"/>
</dbReference>
<evidence type="ECO:0000256" key="1">
    <source>
        <dbReference type="ARBA" id="ARBA00001970"/>
    </source>
</evidence>
<keyword evidence="3" id="KW-0813">Transport</keyword>
<accession>A0ABU3Y8W8</accession>
<keyword evidence="5" id="KW-0349">Heme</keyword>
<evidence type="ECO:0000256" key="5">
    <source>
        <dbReference type="ARBA" id="ARBA00022617"/>
    </source>
</evidence>
<comment type="caution">
    <text evidence="15">The sequence shown here is derived from an EMBL/GenBank/DDBJ whole genome shotgun (WGS) entry which is preliminary data.</text>
</comment>
<comment type="similarity">
    <text evidence="12">Belongs to the cytochrome b561 family.</text>
</comment>
<keyword evidence="4" id="KW-1003">Cell membrane</keyword>
<evidence type="ECO:0000256" key="9">
    <source>
        <dbReference type="ARBA" id="ARBA00022989"/>
    </source>
</evidence>
<keyword evidence="16" id="KW-1185">Reference proteome</keyword>
<evidence type="ECO:0000256" key="3">
    <source>
        <dbReference type="ARBA" id="ARBA00022448"/>
    </source>
</evidence>
<dbReference type="InterPro" id="IPR016174">
    <property type="entry name" value="Di-haem_cyt_TM"/>
</dbReference>
<evidence type="ECO:0000256" key="13">
    <source>
        <dbReference type="SAM" id="Phobius"/>
    </source>
</evidence>
<comment type="subcellular location">
    <subcellularLocation>
        <location evidence="2">Cell membrane</location>
        <topology evidence="2">Multi-pass membrane protein</topology>
    </subcellularLocation>
</comment>
<keyword evidence="9 13" id="KW-1133">Transmembrane helix</keyword>
<keyword evidence="11 13" id="KW-0472">Membrane</keyword>
<reference evidence="15 16" key="1">
    <citation type="submission" date="2023-10" db="EMBL/GenBank/DDBJ databases">
        <title>Sphingomonas sp. HF-S4 16S ribosomal RNA gene Genome sequencing and assembly.</title>
        <authorList>
            <person name="Lee H."/>
        </authorList>
    </citation>
    <scope>NUCLEOTIDE SEQUENCE [LARGE SCALE GENOMIC DNA]</scope>
    <source>
        <strain evidence="15 16">HF-S4</strain>
    </source>
</reference>
<feature type="transmembrane region" description="Helical" evidence="13">
    <location>
        <begin position="84"/>
        <end position="108"/>
    </location>
</feature>
<dbReference type="PANTHER" id="PTHR30529">
    <property type="entry name" value="CYTOCHROME B561"/>
    <property type="match status" value="1"/>
</dbReference>
<evidence type="ECO:0000256" key="11">
    <source>
        <dbReference type="ARBA" id="ARBA00023136"/>
    </source>
</evidence>
<keyword evidence="7" id="KW-0479">Metal-binding</keyword>
<evidence type="ECO:0000256" key="4">
    <source>
        <dbReference type="ARBA" id="ARBA00022475"/>
    </source>
</evidence>
<dbReference type="PANTHER" id="PTHR30529:SF1">
    <property type="entry name" value="CYTOCHROME B561 HOMOLOG 2"/>
    <property type="match status" value="1"/>
</dbReference>
<sequence length="185" mass="20396">MRESEHRYSTVSILLHWMIAALLVANVLVGGWMEDAQGPDKLGWFAMHKSLGITVFVLTLVRLGWRIGHRWPALPGHMAGWERLLARATHVLFYVLLLAIPLLGWAAASAGGAPATDWFGLFPIGNLPVPRSEDLGEALGGAHKLLIKATYVLIGLHVLGAIKHQFLNRDGVLHRMLPIFPVPRD</sequence>
<keyword evidence="10" id="KW-0408">Iron</keyword>
<evidence type="ECO:0000256" key="8">
    <source>
        <dbReference type="ARBA" id="ARBA00022982"/>
    </source>
</evidence>
<feature type="domain" description="Cytochrome b561 bacterial/Ni-hydrogenase" evidence="14">
    <location>
        <begin position="7"/>
        <end position="178"/>
    </location>
</feature>
<gene>
    <name evidence="15" type="ORF">RZN05_12520</name>
</gene>
<evidence type="ECO:0000256" key="7">
    <source>
        <dbReference type="ARBA" id="ARBA00022723"/>
    </source>
</evidence>
<evidence type="ECO:0000256" key="12">
    <source>
        <dbReference type="ARBA" id="ARBA00037975"/>
    </source>
</evidence>
<feature type="transmembrane region" description="Helical" evidence="13">
    <location>
        <begin position="12"/>
        <end position="33"/>
    </location>
</feature>
<comment type="cofactor">
    <cofactor evidence="1">
        <name>heme b</name>
        <dbReference type="ChEBI" id="CHEBI:60344"/>
    </cofactor>
</comment>
<dbReference type="InterPro" id="IPR011577">
    <property type="entry name" value="Cyt_b561_bac/Ni-Hgenase"/>
</dbReference>
<keyword evidence="8" id="KW-0249">Electron transport</keyword>